<evidence type="ECO:0000259" key="4">
    <source>
        <dbReference type="SMART" id="SM00306"/>
    </source>
</evidence>
<reference evidence="5" key="1">
    <citation type="submission" date="2020-11" db="EMBL/GenBank/DDBJ databases">
        <title>Isolation and identification of active actinomycetes.</title>
        <authorList>
            <person name="Sun X."/>
        </authorList>
    </citation>
    <scope>NUCLEOTIDE SEQUENCE</scope>
    <source>
        <strain evidence="5">NEAU-A11</strain>
    </source>
</reference>
<dbReference type="RefSeq" id="WP_196420781.1">
    <property type="nucleotide sequence ID" value="NZ_JADQTO010000050.1"/>
</dbReference>
<dbReference type="Pfam" id="PF25023">
    <property type="entry name" value="TEN_YD-shell"/>
    <property type="match status" value="1"/>
</dbReference>
<feature type="signal peptide" evidence="3">
    <location>
        <begin position="1"/>
        <end position="42"/>
    </location>
</feature>
<dbReference type="InterPro" id="IPR003587">
    <property type="entry name" value="Hint_dom_N"/>
</dbReference>
<protein>
    <submittedName>
        <fullName evidence="5">RHS repeat protein</fullName>
    </submittedName>
</protein>
<dbReference type="CDD" id="cd00081">
    <property type="entry name" value="Hint"/>
    <property type="match status" value="1"/>
</dbReference>
<organism evidence="5 6">
    <name type="scientific">Actinoplanes aureus</name>
    <dbReference type="NCBI Taxonomy" id="2792083"/>
    <lineage>
        <taxon>Bacteria</taxon>
        <taxon>Bacillati</taxon>
        <taxon>Actinomycetota</taxon>
        <taxon>Actinomycetes</taxon>
        <taxon>Micromonosporales</taxon>
        <taxon>Micromonosporaceae</taxon>
        <taxon>Actinoplanes</taxon>
    </lineage>
</organism>
<dbReference type="SMART" id="SM00306">
    <property type="entry name" value="HintN"/>
    <property type="match status" value="1"/>
</dbReference>
<dbReference type="Pfam" id="PF07591">
    <property type="entry name" value="PT-HINT"/>
    <property type="match status" value="1"/>
</dbReference>
<dbReference type="PANTHER" id="PTHR32305:SF17">
    <property type="entry name" value="TRNA NUCLEASE WAPA"/>
    <property type="match status" value="1"/>
</dbReference>
<proteinExistence type="predicted"/>
<dbReference type="Proteomes" id="UP000598146">
    <property type="component" value="Unassembled WGS sequence"/>
</dbReference>
<evidence type="ECO:0000256" key="2">
    <source>
        <dbReference type="SAM" id="MobiDB-lite"/>
    </source>
</evidence>
<feature type="domain" description="Hint" evidence="4">
    <location>
        <begin position="2025"/>
        <end position="2126"/>
    </location>
</feature>
<dbReference type="SUPFAM" id="SSF51294">
    <property type="entry name" value="Hedgehog/intein (Hint) domain"/>
    <property type="match status" value="1"/>
</dbReference>
<sequence>MTSSPPASAPPARRLLSQPRIAVAASLAVTLVLGLGHAPAMAAQPAPYKPQAAKPVPTVPVKAAKITPAAKGKQPPQASARPAPTWPQAAGETIDMPAPGAPAVQADMLPVRIEQPAKSAKARSAQPAPSSVLVEILDRKTTDRAGVRGVLMRLGRADGVTAAGTTKVTLDYQSFATAYGADWSSRLRLVSLPACALTTPQKTGCEGTPLASDNDVATQTLSADVAVSSAPTLVATTAAAAGPAGDYSATTLNASSTWSAGGNSGAFTWNYPMKVPPSLGGPAPEVKLSYSSQSVDGRHAASNNQPSRVGEGFEEAAGGYIERRYQSCAQDMNGSANNDKKTGDLCWETYNATLSLAGHSGELIYNSTEKLWHLRSDDGSKIERKTGATNGDNDGEHWVLTTTDGVQYWFGINRLVGWTTGKPLTNSVLTVPVFGNDPAEPCHATAFADSDCKQAWRWNLDYVIDTSGNSMSYWYEKKTNKYGRNLDAADAADYDREAWLDRIDYGTRKISGMESVHRTLAPMRVDFDYADRCLSNCDTHNATRWPDVPWDTECTGASCEDNFSPTFWSTQRLASVTTQVRNGTTYRDVDRWTFTHGFPDPGDGTRAGLWLSKISHEGLVGGSAKTPYVEFTPTQLPNRVDRTGDFAEAMNWMRINDIRTETGGSTTVVYSAQDCQPGQTPDPATNTSRCYPVKWIPDGRDTPVEDWFNKYVVTTVYENDNTGGAPPAGSQRIVYKYDYYDGAAWHYTDDDGLIKRKYKTWSSYRGYGRVGVTVGDAGEQTYTETRYFRGMNGDRLDDNGGTKTVTVDGITDHDWFAGQTRETAIFNGPGGAVVSKTRYTPWASAETATRTINGDTVTARFTGVASTTHHVTLDGNRGERVTKTVNTFDEYGMVAQVDDLGQDGVDGDEQCTKTDYTPRNITAWIMNRAHRVQSYAVKCSATTGTLTEAQVIGETRTLYDDKAFEVAPPRGLATQVQTMSAWNNGTPTFTVTGKTAFDVHGRPTSVTDALGETTTTTYTPAQDGPVTSTLVKNPLDHEARTTIEPGRGTTIASVDPNGKRTDLEFDPLGRVVAVWLPGRTKGTDTPNVKYSYALNTNAPSVVSTSALNAAGNYVTSYTLYDGLLRQRQTQAPSLSPSGGRIVTESFYDTAGRQFLTFGAYHASGDPGTTLLATTDQASVPTQTRTVYDGASRTVADVFQPYGRERWRTTTAYGGDRTDITPPAGGTAASTVSDARGRTVELRQYDGPAPTPRTGGSWVSTKYKFDARGYQTQVIDDEGNDWGYTYDVRGRQVKVDDPDRGSTEYTYDNAGNILTSKDARGKKIAYDYDALGRKTDAFDNEVGGILRAQWIYDTIAKGQLSTSTRFVGSVGYQTRILDYNDNYQPGNIEIIIPETETGLDGIYHYNTTYNLDGSVKSTNIPGLNSGLQPETLTFAYDDYGQPTTVDSLYGSTNQAYVTGTDYNALGQIDQIKLHTGTGDGGRVYTKFTRELETGRLTGIRTDRDSVAPYIVTDTTYQYDNAGNITKIADAAPETVDDTQCFTYDNLRRLTEAWTPASGDCAATPSASALGGPAPYWHSWKLDTIGNRTEETIHTASGDNTTTYQYPASGATSVRPHAVTSTTGARTGSYTYDATGNTLTRPTASAGTQTLTWDAEGHIDTVTDNTGTTTYIYDADGNRLVQRDATGSTLYLPGQELRYNKGTATTSCTRYYSHAGATIGSRTSTGLTWLSADHQGTASTAINAANQQATTRRQTPYGTPRGTPAGAWPNNRGYVGGTNDNTGLTHLGAREYDPTNGRFISVDPLQDLGDPQQWNGYSYASNTPITISDPTGLMGTPDMQDGYTGDGSDSGGGGIPCPTCDGTSGGGGNGGGSTTSGGTGGGATGCSSANACEQGVSLQTENLRVVMIAIMSVPQPDPRTPIGAACRMRPDLCAGWLDQLRNGASPEGIAIEMQCGNSMACIGDAGLQTMASGPSLGTTLNHDVGDALLFGGATSVPLALIRAALRGDGGQAIRACTAQQGAQAAAGNSFRADTPVIMGDGSIKPIGEIQLGDKVFATDPLTGETRAEEVTVLHKNLDMQLVDVQIVGDHGKKSVVHTTADHPFWDATLDIWIDASDLETGHQLETIAAGTVTVTNVAPVFGPSYMYNLTVKNLHTYYVVAGNTPILVHNDGDNTTREGFTRDNPGDWKRQMAIWDRDPIYKDILSKGNRWKIQHNLVPKVDAQWVRFFPGDANLIGEKITMHHIAGHKITVPLPTSRHHAAHQPGGTRYNPGGPGCTG</sequence>
<dbReference type="InterPro" id="IPR028915">
    <property type="entry name" value="Tox-HNH-HHH_dom"/>
</dbReference>
<dbReference type="InterPro" id="IPR056823">
    <property type="entry name" value="TEN-like_YD-shell"/>
</dbReference>
<dbReference type="Gene3D" id="2.170.16.10">
    <property type="entry name" value="Hedgehog/Intein (Hint) domain"/>
    <property type="match status" value="1"/>
</dbReference>
<evidence type="ECO:0000313" key="5">
    <source>
        <dbReference type="EMBL" id="MBG0569015.1"/>
    </source>
</evidence>
<evidence type="ECO:0000313" key="6">
    <source>
        <dbReference type="Proteomes" id="UP000598146"/>
    </source>
</evidence>
<dbReference type="PROSITE" id="PS50818">
    <property type="entry name" value="INTEIN_C_TER"/>
    <property type="match status" value="1"/>
</dbReference>
<dbReference type="InterPro" id="IPR050708">
    <property type="entry name" value="T6SS_VgrG/RHS"/>
</dbReference>
<keyword evidence="1" id="KW-0677">Repeat</keyword>
<dbReference type="Gene3D" id="2.180.10.10">
    <property type="entry name" value="RHS repeat-associated core"/>
    <property type="match status" value="2"/>
</dbReference>
<dbReference type="EMBL" id="JADQTO010000050">
    <property type="protein sequence ID" value="MBG0569015.1"/>
    <property type="molecule type" value="Genomic_DNA"/>
</dbReference>
<accession>A0A931CFM3</accession>
<dbReference type="InterPro" id="IPR006530">
    <property type="entry name" value="YD"/>
</dbReference>
<name>A0A931CFM3_9ACTN</name>
<feature type="region of interest" description="Disordered" evidence="2">
    <location>
        <begin position="67"/>
        <end position="91"/>
    </location>
</feature>
<feature type="chain" id="PRO_5038105797" evidence="3">
    <location>
        <begin position="43"/>
        <end position="2277"/>
    </location>
</feature>
<feature type="region of interest" description="Disordered" evidence="2">
    <location>
        <begin position="1745"/>
        <end position="1769"/>
    </location>
</feature>
<comment type="caution">
    <text evidence="5">The sequence shown here is derived from an EMBL/GenBank/DDBJ whole genome shotgun (WGS) entry which is preliminary data.</text>
</comment>
<gene>
    <name evidence="5" type="ORF">I4J89_47155</name>
</gene>
<feature type="region of interest" description="Disordered" evidence="2">
    <location>
        <begin position="2255"/>
        <end position="2277"/>
    </location>
</feature>
<evidence type="ECO:0000256" key="3">
    <source>
        <dbReference type="SAM" id="SignalP"/>
    </source>
</evidence>
<dbReference type="Pfam" id="PF15637">
    <property type="entry name" value="Tox-HNH-HHH"/>
    <property type="match status" value="1"/>
</dbReference>
<dbReference type="InterPro" id="IPR022385">
    <property type="entry name" value="Rhs_assc_core"/>
</dbReference>
<keyword evidence="3" id="KW-0732">Signal</keyword>
<dbReference type="InterPro" id="IPR030934">
    <property type="entry name" value="Intein_C"/>
</dbReference>
<dbReference type="NCBIfam" id="TIGR01643">
    <property type="entry name" value="YD_repeat_2x"/>
    <property type="match status" value="3"/>
</dbReference>
<dbReference type="NCBIfam" id="TIGR01443">
    <property type="entry name" value="intein_Cterm"/>
    <property type="match status" value="1"/>
</dbReference>
<evidence type="ECO:0000256" key="1">
    <source>
        <dbReference type="ARBA" id="ARBA00022737"/>
    </source>
</evidence>
<keyword evidence="6" id="KW-1185">Reference proteome</keyword>
<dbReference type="PANTHER" id="PTHR32305">
    <property type="match status" value="1"/>
</dbReference>
<dbReference type="NCBIfam" id="TIGR03696">
    <property type="entry name" value="Rhs_assc_core"/>
    <property type="match status" value="1"/>
</dbReference>
<dbReference type="InterPro" id="IPR036844">
    <property type="entry name" value="Hint_dom_sf"/>
</dbReference>